<feature type="transmembrane region" description="Helical" evidence="6">
    <location>
        <begin position="251"/>
        <end position="269"/>
    </location>
</feature>
<feature type="transmembrane region" description="Helical" evidence="6">
    <location>
        <begin position="608"/>
        <end position="624"/>
    </location>
</feature>
<feature type="transmembrane region" description="Helical" evidence="6">
    <location>
        <begin position="446"/>
        <end position="469"/>
    </location>
</feature>
<evidence type="ECO:0000256" key="6">
    <source>
        <dbReference type="SAM" id="Phobius"/>
    </source>
</evidence>
<keyword evidence="9" id="KW-1185">Reference proteome</keyword>
<dbReference type="EMBL" id="BAAATD010000016">
    <property type="protein sequence ID" value="GAA2632303.1"/>
    <property type="molecule type" value="Genomic_DNA"/>
</dbReference>
<feature type="transmembrane region" description="Helical" evidence="6">
    <location>
        <begin position="24"/>
        <end position="50"/>
    </location>
</feature>
<evidence type="ECO:0000259" key="7">
    <source>
        <dbReference type="Pfam" id="PF05425"/>
    </source>
</evidence>
<feature type="transmembrane region" description="Helical" evidence="6">
    <location>
        <begin position="180"/>
        <end position="201"/>
    </location>
</feature>
<keyword evidence="2" id="KW-1003">Cell membrane</keyword>
<keyword evidence="4 6" id="KW-1133">Transmembrane helix</keyword>
<dbReference type="PANTHER" id="PTHR34820:SF4">
    <property type="entry name" value="INNER MEMBRANE PROTEIN YEBZ"/>
    <property type="match status" value="1"/>
</dbReference>
<evidence type="ECO:0000256" key="4">
    <source>
        <dbReference type="ARBA" id="ARBA00022989"/>
    </source>
</evidence>
<evidence type="ECO:0000313" key="9">
    <source>
        <dbReference type="Proteomes" id="UP001501509"/>
    </source>
</evidence>
<evidence type="ECO:0000256" key="2">
    <source>
        <dbReference type="ARBA" id="ARBA00022475"/>
    </source>
</evidence>
<keyword evidence="5 6" id="KW-0472">Membrane</keyword>
<reference evidence="9" key="1">
    <citation type="journal article" date="2019" name="Int. J. Syst. Evol. Microbiol.">
        <title>The Global Catalogue of Microorganisms (GCM) 10K type strain sequencing project: providing services to taxonomists for standard genome sequencing and annotation.</title>
        <authorList>
            <consortium name="The Broad Institute Genomics Platform"/>
            <consortium name="The Broad Institute Genome Sequencing Center for Infectious Disease"/>
            <person name="Wu L."/>
            <person name="Ma J."/>
        </authorList>
    </citation>
    <scope>NUCLEOTIDE SEQUENCE [LARGE SCALE GENOMIC DNA]</scope>
    <source>
        <strain evidence="9">JCM 6833</strain>
    </source>
</reference>
<dbReference type="Proteomes" id="UP001501509">
    <property type="component" value="Unassembled WGS sequence"/>
</dbReference>
<dbReference type="InterPro" id="IPR008457">
    <property type="entry name" value="Cu-R_CopD_dom"/>
</dbReference>
<feature type="transmembrane region" description="Helical" evidence="6">
    <location>
        <begin position="281"/>
        <end position="300"/>
    </location>
</feature>
<feature type="transmembrane region" description="Helical" evidence="6">
    <location>
        <begin position="527"/>
        <end position="549"/>
    </location>
</feature>
<evidence type="ECO:0000313" key="8">
    <source>
        <dbReference type="EMBL" id="GAA2632303.1"/>
    </source>
</evidence>
<organism evidence="8 9">
    <name type="scientific">Actinomadura fulvescens</name>
    <dbReference type="NCBI Taxonomy" id="46160"/>
    <lineage>
        <taxon>Bacteria</taxon>
        <taxon>Bacillati</taxon>
        <taxon>Actinomycetota</taxon>
        <taxon>Actinomycetes</taxon>
        <taxon>Streptosporangiales</taxon>
        <taxon>Thermomonosporaceae</taxon>
        <taxon>Actinomadura</taxon>
    </lineage>
</organism>
<feature type="transmembrane region" description="Helical" evidence="6">
    <location>
        <begin position="70"/>
        <end position="91"/>
    </location>
</feature>
<evidence type="ECO:0000256" key="1">
    <source>
        <dbReference type="ARBA" id="ARBA00004651"/>
    </source>
</evidence>
<dbReference type="InterPro" id="IPR032694">
    <property type="entry name" value="CopC/D"/>
</dbReference>
<comment type="subcellular location">
    <subcellularLocation>
        <location evidence="1">Cell membrane</location>
        <topology evidence="1">Multi-pass membrane protein</topology>
    </subcellularLocation>
</comment>
<feature type="transmembrane region" description="Helical" evidence="6">
    <location>
        <begin position="495"/>
        <end position="515"/>
    </location>
</feature>
<accession>A0ABP6CZX0</accession>
<feature type="transmembrane region" description="Helical" evidence="6">
    <location>
        <begin position="207"/>
        <end position="231"/>
    </location>
</feature>
<evidence type="ECO:0000256" key="5">
    <source>
        <dbReference type="ARBA" id="ARBA00023136"/>
    </source>
</evidence>
<dbReference type="Pfam" id="PF05425">
    <property type="entry name" value="CopD"/>
    <property type="match status" value="1"/>
</dbReference>
<proteinExistence type="predicted"/>
<name>A0ABP6CZX0_9ACTN</name>
<feature type="transmembrane region" description="Helical" evidence="6">
    <location>
        <begin position="381"/>
        <end position="400"/>
    </location>
</feature>
<protein>
    <submittedName>
        <fullName evidence="8">Cytochrome c oxidase assembly protein</fullName>
    </submittedName>
</protein>
<gene>
    <name evidence="8" type="ORF">GCM10010411_83250</name>
</gene>
<sequence length="633" mass="66693">MVFMWNRLGRVDPRPAAPVDPRTLWLGVAAVALVVLALVIRFGGAFSAAAVPELTEAGAFTKGGLSLAKLATNVAGTVTVGWLLMTAVFLPGRDGALSVLGRRCLRAASLSAVAWAVSTLAMIAFSVSDLFGVPVTTGISGNMLRTFLLELPQGRALLAVTAVAAVTSVAAHLTRTPGGACYLLVLTLAGLLPPVFTGHAAGSGSHALAVFSLAAHMAGAALWVGGLLVLVAMARPARDELPDVVPRYSHLALACFAAVGASGLVNAWVRLGGINLDSRYAVLIVAKTAALVGLGALGWWHRRSSVPALRTGRRTRVFLRIAAVEILVMAATMALATGLSRTPPPEVPQGTLDPVELRLGFALPGPGSVRSYVLDWWIDPLFVTIVVTGGALYAAGVIRLRRRGIRWPLPRTAAWFAGLVVLFAVTCGGAARYSMVLFSSHIVQHLALSMVAPILLLLGAPVTLALRALRSDPAPAGRTPRELIVALVESRAARLFTHPLTASALLVVSLYGFYFSPLFEASLRNHAVHSLTMACFVASGLCYWAAMGVSSSRRSKALTRWSLSLLACHAFFGIAFMSSGEVLAGSWFSGLGRTWGASPLQDQRTGGVLAWSIGWFATLLALVCQRRLARRTR</sequence>
<feature type="transmembrane region" description="Helical" evidence="6">
    <location>
        <begin position="155"/>
        <end position="173"/>
    </location>
</feature>
<feature type="transmembrane region" description="Helical" evidence="6">
    <location>
        <begin position="561"/>
        <end position="588"/>
    </location>
</feature>
<dbReference type="Pfam" id="PF09678">
    <property type="entry name" value="Caa3_CtaG"/>
    <property type="match status" value="1"/>
</dbReference>
<feature type="transmembrane region" description="Helical" evidence="6">
    <location>
        <begin position="321"/>
        <end position="339"/>
    </location>
</feature>
<evidence type="ECO:0000256" key="3">
    <source>
        <dbReference type="ARBA" id="ARBA00022692"/>
    </source>
</evidence>
<feature type="transmembrane region" description="Helical" evidence="6">
    <location>
        <begin position="112"/>
        <end position="135"/>
    </location>
</feature>
<dbReference type="InterPro" id="IPR019108">
    <property type="entry name" value="Caa3_assmbl_CtaG-rel"/>
</dbReference>
<dbReference type="PANTHER" id="PTHR34820">
    <property type="entry name" value="INNER MEMBRANE PROTEIN YEBZ"/>
    <property type="match status" value="1"/>
</dbReference>
<keyword evidence="3 6" id="KW-0812">Transmembrane</keyword>
<feature type="domain" description="Copper resistance protein D" evidence="7">
    <location>
        <begin position="244"/>
        <end position="338"/>
    </location>
</feature>
<comment type="caution">
    <text evidence="8">The sequence shown here is derived from an EMBL/GenBank/DDBJ whole genome shotgun (WGS) entry which is preliminary data.</text>
</comment>
<feature type="transmembrane region" description="Helical" evidence="6">
    <location>
        <begin position="412"/>
        <end position="434"/>
    </location>
</feature>